<feature type="compositionally biased region" description="Low complexity" evidence="1">
    <location>
        <begin position="26"/>
        <end position="43"/>
    </location>
</feature>
<evidence type="ECO:0000256" key="2">
    <source>
        <dbReference type="SAM" id="SignalP"/>
    </source>
</evidence>
<dbReference type="Proteomes" id="UP000008021">
    <property type="component" value="Chromosome 11"/>
</dbReference>
<feature type="region of interest" description="Disordered" evidence="1">
    <location>
        <begin position="195"/>
        <end position="238"/>
    </location>
</feature>
<organism evidence="3">
    <name type="scientific">Oryza meridionalis</name>
    <dbReference type="NCBI Taxonomy" id="40149"/>
    <lineage>
        <taxon>Eukaryota</taxon>
        <taxon>Viridiplantae</taxon>
        <taxon>Streptophyta</taxon>
        <taxon>Embryophyta</taxon>
        <taxon>Tracheophyta</taxon>
        <taxon>Spermatophyta</taxon>
        <taxon>Magnoliopsida</taxon>
        <taxon>Liliopsida</taxon>
        <taxon>Poales</taxon>
        <taxon>Poaceae</taxon>
        <taxon>BOP clade</taxon>
        <taxon>Oryzoideae</taxon>
        <taxon>Oryzeae</taxon>
        <taxon>Oryzinae</taxon>
        <taxon>Oryza</taxon>
    </lineage>
</organism>
<dbReference type="HOGENOM" id="CLU_1144117_0_0_1"/>
<dbReference type="EnsemblPlants" id="OMERI11G10240.1">
    <property type="protein sequence ID" value="OMERI11G10240.1"/>
    <property type="gene ID" value="OMERI11G10240"/>
</dbReference>
<dbReference type="AlphaFoldDB" id="A0A0E0F5C2"/>
<reference evidence="3" key="1">
    <citation type="submission" date="2015-04" db="UniProtKB">
        <authorList>
            <consortium name="EnsemblPlants"/>
        </authorList>
    </citation>
    <scope>IDENTIFICATION</scope>
</reference>
<name>A0A0E0F5C2_9ORYZ</name>
<evidence type="ECO:0000256" key="1">
    <source>
        <dbReference type="SAM" id="MobiDB-lite"/>
    </source>
</evidence>
<dbReference type="Gramene" id="OMERI11G10240.1">
    <property type="protein sequence ID" value="OMERI11G10240.1"/>
    <property type="gene ID" value="OMERI11G10240"/>
</dbReference>
<evidence type="ECO:0000313" key="4">
    <source>
        <dbReference type="Proteomes" id="UP000008021"/>
    </source>
</evidence>
<accession>A0A0E0F5C2</accession>
<feature type="region of interest" description="Disordered" evidence="1">
    <location>
        <begin position="26"/>
        <end position="61"/>
    </location>
</feature>
<proteinExistence type="predicted"/>
<evidence type="ECO:0000313" key="3">
    <source>
        <dbReference type="EnsemblPlants" id="OMERI11G10240.1"/>
    </source>
</evidence>
<reference evidence="3" key="2">
    <citation type="submission" date="2018-05" db="EMBL/GenBank/DDBJ databases">
        <title>OmerRS3 (Oryza meridionalis Reference Sequence Version 3).</title>
        <authorList>
            <person name="Zhang J."/>
            <person name="Kudrna D."/>
            <person name="Lee S."/>
            <person name="Talag J."/>
            <person name="Welchert J."/>
            <person name="Wing R.A."/>
        </authorList>
    </citation>
    <scope>NUCLEOTIDE SEQUENCE [LARGE SCALE GENOMIC DNA]</scope>
    <source>
        <strain evidence="3">cv. OR44</strain>
    </source>
</reference>
<keyword evidence="2" id="KW-0732">Signal</keyword>
<keyword evidence="4" id="KW-1185">Reference proteome</keyword>
<sequence>MRRWFLACRFASQLAAAVAAAARPSSPPLAAAAGSHAARGTGAVPRADPEPRALPRANGEAVHRPTAIIAPPSILRRHWDSSPLAPFCTAANGALSTTTVEFWFALPPEPQPNTNRSVSTLDKPNVFTPVSSSPTPRLSAIPLDAWTCCRTRFVVPPPSPLCGASSVHAGVLTVGRRVIDAFYMIELGWLGRPRPNGRERGSWAGRPNRPAASPDLMGEKGEAGPAASLDLMGEKGELGRQGWEKGWVGFT</sequence>
<protein>
    <submittedName>
        <fullName evidence="3">Uncharacterized protein</fullName>
    </submittedName>
</protein>
<feature type="signal peptide" evidence="2">
    <location>
        <begin position="1"/>
        <end position="21"/>
    </location>
</feature>
<feature type="chain" id="PRO_5002358795" evidence="2">
    <location>
        <begin position="22"/>
        <end position="251"/>
    </location>
</feature>